<comment type="caution">
    <text evidence="3">The sequence shown here is derived from an EMBL/GenBank/DDBJ whole genome shotgun (WGS) entry which is preliminary data.</text>
</comment>
<feature type="chain" id="PRO_5004904603" description="Dockerin domain-containing protein" evidence="1">
    <location>
        <begin position="27"/>
        <end position="964"/>
    </location>
</feature>
<dbReference type="PROSITE" id="PS51766">
    <property type="entry name" value="DOCKERIN"/>
    <property type="match status" value="1"/>
</dbReference>
<name>W7UZP9_RUMFL</name>
<keyword evidence="1" id="KW-0732">Signal</keyword>
<protein>
    <recommendedName>
        <fullName evidence="2">Dockerin domain-containing protein</fullName>
    </recommendedName>
</protein>
<dbReference type="PATRIC" id="fig|1341157.4.peg.897"/>
<dbReference type="Proteomes" id="UP000019365">
    <property type="component" value="Unassembled WGS sequence"/>
</dbReference>
<dbReference type="AlphaFoldDB" id="W7UZP9"/>
<evidence type="ECO:0000313" key="3">
    <source>
        <dbReference type="EMBL" id="EWM54235.1"/>
    </source>
</evidence>
<dbReference type="EMBL" id="ATAX01000016">
    <property type="protein sequence ID" value="EWM54235.1"/>
    <property type="molecule type" value="Genomic_DNA"/>
</dbReference>
<evidence type="ECO:0000313" key="4">
    <source>
        <dbReference type="Proteomes" id="UP000019365"/>
    </source>
</evidence>
<dbReference type="CDD" id="cd14256">
    <property type="entry name" value="Dockerin_I"/>
    <property type="match status" value="1"/>
</dbReference>
<reference evidence="3 4" key="1">
    <citation type="journal article" date="2014" name="PLoS ONE">
        <title>Rumen cellulosomics: divergent fiber-degrading strategies revealed by comparative genome-wide analysis of six ruminococcal strains.</title>
        <authorList>
            <person name="Dassa B."/>
            <person name="Borovok I."/>
            <person name="Ruimy-Israeli V."/>
            <person name="Lamed R."/>
            <person name="Flint H.J."/>
            <person name="Duncan S.H."/>
            <person name="Henrissat B."/>
            <person name="Coutinho P."/>
            <person name="Morrison M."/>
            <person name="Mosoni P."/>
            <person name="Yeoman C.J."/>
            <person name="White B.A."/>
            <person name="Bayer E.A."/>
        </authorList>
    </citation>
    <scope>NUCLEOTIDE SEQUENCE [LARGE SCALE GENOMIC DNA]</scope>
    <source>
        <strain evidence="3 4">007c</strain>
    </source>
</reference>
<dbReference type="GO" id="GO:0000272">
    <property type="term" value="P:polysaccharide catabolic process"/>
    <property type="evidence" value="ECO:0007669"/>
    <property type="project" value="InterPro"/>
</dbReference>
<dbReference type="SUPFAM" id="SSF63446">
    <property type="entry name" value="Type I dockerin domain"/>
    <property type="match status" value="1"/>
</dbReference>
<feature type="domain" description="Dockerin" evidence="2">
    <location>
        <begin position="509"/>
        <end position="576"/>
    </location>
</feature>
<dbReference type="InterPro" id="IPR036439">
    <property type="entry name" value="Dockerin_dom_sf"/>
</dbReference>
<dbReference type="InterPro" id="IPR016134">
    <property type="entry name" value="Dockerin_dom"/>
</dbReference>
<accession>W7UZP9</accession>
<feature type="signal peptide" evidence="1">
    <location>
        <begin position="1"/>
        <end position="26"/>
    </location>
</feature>
<evidence type="ECO:0000259" key="2">
    <source>
        <dbReference type="PROSITE" id="PS51766"/>
    </source>
</evidence>
<dbReference type="Gene3D" id="1.10.1330.10">
    <property type="entry name" value="Dockerin domain"/>
    <property type="match status" value="1"/>
</dbReference>
<keyword evidence="4" id="KW-1185">Reference proteome</keyword>
<organism evidence="3 4">
    <name type="scientific">Ruminococcus flavefaciens 007c</name>
    <dbReference type="NCBI Taxonomy" id="1341157"/>
    <lineage>
        <taxon>Bacteria</taxon>
        <taxon>Bacillati</taxon>
        <taxon>Bacillota</taxon>
        <taxon>Clostridia</taxon>
        <taxon>Eubacteriales</taxon>
        <taxon>Oscillospiraceae</taxon>
        <taxon>Ruminococcus</taxon>
    </lineage>
</organism>
<dbReference type="RefSeq" id="WP_051456512.1">
    <property type="nucleotide sequence ID" value="NZ_ATAX01000016.1"/>
</dbReference>
<sequence length="964" mass="109425">MKNQFIALLTTGMLLSSVTALPPAFAADQVKPAPAATTIPDWVPRTFSSVLEFRNTYGATHIEDGFICVVSKFQAEKLSDNEPRGMLRYDTIATDESVKTLMHRPYSSIESQYYYDVAVFDPQQAGDFDIAVVDTFVEEKDPDLRYGHAISRYSFSAKSDTDITETDIYSWLPDCKKEFSEYTNKNTYLSVKDNYVVFGLSHNAGTAYNWTLKDGGKECFELEAVSDCSPVSDVPLDGGQINKIYVYKAVKDGYDKISYEFGPIYDTNAEDKTTLLADCAVINNAQTVLLSGNMRFTIVDYDTGEPIAFTEGDDPVIWSNVRYDTPEGSLTQDSQPMRFLTNPVIDKSAGLHLDADYFSFGLSCPPKGYSLPETDGSTPGYYNGNVIPEDYMTVTKYENKTADVVFRLKKSSAVSKKITKITFYDKDTGELIDIPEGNTFLLKCTSGEPSTGEIYDIESNPCTIDSVNVFEKSCSYSFHSDETWGGYDYLEFEIISESTDNVELKCRMKWVPYGDANGDGLSSISDLVFMQKWLLGMADTELSDLKAVDFCRDNIIDVFDLIRMRKHILRSINLPVAVNINIKDGDEGTDKTWKVYQNGDNYILYYDEKRTDMDIEPLMLPISEQDYRRIMAQDYELLINNTLHVTIPVLSSIQQDTVLTYADGSQRRTSANMASIFIKLENLKEKYLSNNNTYVVPERFTTNAAPLWVMVNDLKFYLGPDESYKSVDKIPSGTVLWELGCQNDDNVWLFTKFNGQYGWIKTVEDDNDTVTYYFPEFVDKPVIYLYPEEKTDVHVELELTESELSTTYPRYNNGWDVVAYPDGKLLNKADGTHHNYLFWDAANSRTKFDFSKGFCVAGADTESFLKEKLTYMGLTEEEMNEFIVYWLPRMEHNKYNLISFQGDAYTNSAKLSITPSPDSICRIFMTYIPLENALDIEPQQLESFERNGFTVVEWGGSELRPHNA</sequence>
<dbReference type="eggNOG" id="COG4991">
    <property type="taxonomic scope" value="Bacteria"/>
</dbReference>
<evidence type="ECO:0000256" key="1">
    <source>
        <dbReference type="SAM" id="SignalP"/>
    </source>
</evidence>
<proteinExistence type="predicted"/>
<gene>
    <name evidence="3" type="ORF">RF007C_11535</name>
</gene>